<organism evidence="1 2">
    <name type="scientific">Salmonella enterica I</name>
    <dbReference type="NCBI Taxonomy" id="59201"/>
    <lineage>
        <taxon>Bacteria</taxon>
        <taxon>Pseudomonadati</taxon>
        <taxon>Pseudomonadota</taxon>
        <taxon>Gammaproteobacteria</taxon>
        <taxon>Enterobacterales</taxon>
        <taxon>Enterobacteriaceae</taxon>
        <taxon>Salmonella</taxon>
    </lineage>
</organism>
<dbReference type="EMBL" id="UGXK01000001">
    <property type="protein sequence ID" value="SUG70459.1"/>
    <property type="molecule type" value="Genomic_DNA"/>
</dbReference>
<reference evidence="1 2" key="1">
    <citation type="submission" date="2018-06" db="EMBL/GenBank/DDBJ databases">
        <authorList>
            <consortium name="Pathogen Informatics"/>
            <person name="Doyle S."/>
        </authorList>
    </citation>
    <scope>NUCLEOTIDE SEQUENCE [LARGE SCALE GENOMIC DNA]</scope>
    <source>
        <strain evidence="1 2">NCTC5798</strain>
    </source>
</reference>
<protein>
    <submittedName>
        <fullName evidence="1">Oxidoreductase</fullName>
    </submittedName>
</protein>
<name>A0A379UQ89_SALET</name>
<gene>
    <name evidence="1" type="ORF">NCTC5798_01570</name>
</gene>
<evidence type="ECO:0000313" key="2">
    <source>
        <dbReference type="Proteomes" id="UP000255534"/>
    </source>
</evidence>
<proteinExistence type="predicted"/>
<dbReference type="Proteomes" id="UP000255534">
    <property type="component" value="Unassembled WGS sequence"/>
</dbReference>
<evidence type="ECO:0000313" key="1">
    <source>
        <dbReference type="EMBL" id="SUG70459.1"/>
    </source>
</evidence>
<dbReference type="AlphaFoldDB" id="A0A379UQ89"/>
<sequence length="68" mass="8070">MTQQTFTRGVLTLPDLQEQLRLHPHDPMLRYRVAFARGDGMWWPMSDTWNAQHHLPTQDIAAWLKTQQ</sequence>
<accession>A0A379UQ89</accession>